<sequence length="56" mass="7001">WLDEGIQLDGELIRLQFVRIDERRCIKEQDLNVFISERRRTLENRERRHEKFTTKD</sequence>
<dbReference type="AlphaFoldDB" id="X1RF99"/>
<feature type="non-terminal residue" evidence="2">
    <location>
        <position position="1"/>
    </location>
</feature>
<comment type="caution">
    <text evidence="2">The sequence shown here is derived from an EMBL/GenBank/DDBJ whole genome shotgun (WGS) entry which is preliminary data.</text>
</comment>
<organism evidence="2">
    <name type="scientific">marine sediment metagenome</name>
    <dbReference type="NCBI Taxonomy" id="412755"/>
    <lineage>
        <taxon>unclassified sequences</taxon>
        <taxon>metagenomes</taxon>
        <taxon>ecological metagenomes</taxon>
    </lineage>
</organism>
<name>X1RF99_9ZZZZ</name>
<evidence type="ECO:0000313" key="2">
    <source>
        <dbReference type="EMBL" id="GAI54269.1"/>
    </source>
</evidence>
<proteinExistence type="predicted"/>
<dbReference type="EMBL" id="BARV01035145">
    <property type="protein sequence ID" value="GAI54269.1"/>
    <property type="molecule type" value="Genomic_DNA"/>
</dbReference>
<gene>
    <name evidence="1" type="ORF">S06H3_47075</name>
    <name evidence="2" type="ORF">S06H3_54881</name>
</gene>
<accession>X1RF99</accession>
<reference evidence="2" key="1">
    <citation type="journal article" date="2014" name="Front. Microbiol.">
        <title>High frequency of phylogenetically diverse reductive dehalogenase-homologous genes in deep subseafloor sedimentary metagenomes.</title>
        <authorList>
            <person name="Kawai M."/>
            <person name="Futagami T."/>
            <person name="Toyoda A."/>
            <person name="Takaki Y."/>
            <person name="Nishi S."/>
            <person name="Hori S."/>
            <person name="Arai W."/>
            <person name="Tsubouchi T."/>
            <person name="Morono Y."/>
            <person name="Uchiyama I."/>
            <person name="Ito T."/>
            <person name="Fujiyama A."/>
            <person name="Inagaki F."/>
            <person name="Takami H."/>
        </authorList>
    </citation>
    <scope>NUCLEOTIDE SEQUENCE</scope>
    <source>
        <strain evidence="2">Expedition CK06-06</strain>
    </source>
</reference>
<evidence type="ECO:0000313" key="1">
    <source>
        <dbReference type="EMBL" id="GAI45453.1"/>
    </source>
</evidence>
<dbReference type="EMBL" id="BARV01029533">
    <property type="protein sequence ID" value="GAI45453.1"/>
    <property type="molecule type" value="Genomic_DNA"/>
</dbReference>
<protein>
    <submittedName>
        <fullName evidence="2">Uncharacterized protein</fullName>
    </submittedName>
</protein>